<evidence type="ECO:0000313" key="2">
    <source>
        <dbReference type="Proteomes" id="UP000289738"/>
    </source>
</evidence>
<gene>
    <name evidence="1" type="ORF">Ahy_A02g008961</name>
</gene>
<comment type="caution">
    <text evidence="1">The sequence shown here is derived from an EMBL/GenBank/DDBJ whole genome shotgun (WGS) entry which is preliminary data.</text>
</comment>
<dbReference type="Proteomes" id="UP000289738">
    <property type="component" value="Chromosome A02"/>
</dbReference>
<sequence>MPNEKALAVDIAMRTCDYGHFQVERLPSRHVITCYANQRFNCQLYVNDVYKMTEVRKVYRFEFVPLGNLETWPAYP</sequence>
<dbReference type="AlphaFoldDB" id="A0A445EFJ8"/>
<proteinExistence type="predicted"/>
<reference evidence="1 2" key="1">
    <citation type="submission" date="2019-01" db="EMBL/GenBank/DDBJ databases">
        <title>Sequencing of cultivated peanut Arachis hypogaea provides insights into genome evolution and oil improvement.</title>
        <authorList>
            <person name="Chen X."/>
        </authorList>
    </citation>
    <scope>NUCLEOTIDE SEQUENCE [LARGE SCALE GENOMIC DNA]</scope>
    <source>
        <strain evidence="2">cv. Fuhuasheng</strain>
        <tissue evidence="1">Leaves</tissue>
    </source>
</reference>
<name>A0A445EFJ8_ARAHY</name>
<keyword evidence="2" id="KW-1185">Reference proteome</keyword>
<organism evidence="1 2">
    <name type="scientific">Arachis hypogaea</name>
    <name type="common">Peanut</name>
    <dbReference type="NCBI Taxonomy" id="3818"/>
    <lineage>
        <taxon>Eukaryota</taxon>
        <taxon>Viridiplantae</taxon>
        <taxon>Streptophyta</taxon>
        <taxon>Embryophyta</taxon>
        <taxon>Tracheophyta</taxon>
        <taxon>Spermatophyta</taxon>
        <taxon>Magnoliopsida</taxon>
        <taxon>eudicotyledons</taxon>
        <taxon>Gunneridae</taxon>
        <taxon>Pentapetalae</taxon>
        <taxon>rosids</taxon>
        <taxon>fabids</taxon>
        <taxon>Fabales</taxon>
        <taxon>Fabaceae</taxon>
        <taxon>Papilionoideae</taxon>
        <taxon>50 kb inversion clade</taxon>
        <taxon>dalbergioids sensu lato</taxon>
        <taxon>Dalbergieae</taxon>
        <taxon>Pterocarpus clade</taxon>
        <taxon>Arachis</taxon>
    </lineage>
</organism>
<evidence type="ECO:0000313" key="1">
    <source>
        <dbReference type="EMBL" id="RYR74296.1"/>
    </source>
</evidence>
<protein>
    <submittedName>
        <fullName evidence="1">Uncharacterized protein</fullName>
    </submittedName>
</protein>
<accession>A0A445EFJ8</accession>
<dbReference type="EMBL" id="SDMP01000002">
    <property type="protein sequence ID" value="RYR74296.1"/>
    <property type="molecule type" value="Genomic_DNA"/>
</dbReference>